<dbReference type="GO" id="GO:0006508">
    <property type="term" value="P:proteolysis"/>
    <property type="evidence" value="ECO:0007669"/>
    <property type="project" value="UniProtKB-KW"/>
</dbReference>
<keyword evidence="3" id="KW-0645">Protease</keyword>
<feature type="transmembrane region" description="Helical" evidence="1">
    <location>
        <begin position="12"/>
        <end position="30"/>
    </location>
</feature>
<name>A0A3D1JDN7_9CHLR</name>
<feature type="transmembrane region" description="Helical" evidence="1">
    <location>
        <begin position="140"/>
        <end position="163"/>
    </location>
</feature>
<keyword evidence="3" id="KW-0482">Metalloprotease</keyword>
<keyword evidence="1" id="KW-0812">Transmembrane</keyword>
<dbReference type="EMBL" id="DPBP01000009">
    <property type="protein sequence ID" value="HCE16689.1"/>
    <property type="molecule type" value="Genomic_DNA"/>
</dbReference>
<dbReference type="InterPro" id="IPR003675">
    <property type="entry name" value="Rce1/LyrA-like_dom"/>
</dbReference>
<evidence type="ECO:0000313" key="3">
    <source>
        <dbReference type="EMBL" id="HCE16689.1"/>
    </source>
</evidence>
<sequence length="310" mass="33995">MHTSLERKRLFIFLAIACGISWLVALGLYLTQGRLNTAFSAVSGQVVVTLMVGFGYMWGPALANILTRILTREGWSGAFLRPNFRRGWPYWLIAWLGPVVLTVAGVVVYFVVFPEHYDATMPLVREQLEASGVTLNIPSWVYGLLQLPNVLLVGLVINSFFTFGEEFGWRAYLLQKLLPLGPRWAVVISGVIWGLWHWPMIAMGHNYGLNYAGAPWLGILVMTWFTLWLGVFFSWLVLRGGSVWPAVIGHAIVNAVAGLGMIWVSGQPNLLIGPTAAGLVGGIGFTLAGLILFLWPGALPGVESLSDKNG</sequence>
<dbReference type="AlphaFoldDB" id="A0A3D1JDN7"/>
<protein>
    <submittedName>
        <fullName evidence="3">CPBP family intramembrane metalloprotease</fullName>
    </submittedName>
</protein>
<dbReference type="GO" id="GO:0004175">
    <property type="term" value="F:endopeptidase activity"/>
    <property type="evidence" value="ECO:0007669"/>
    <property type="project" value="UniProtKB-ARBA"/>
</dbReference>
<evidence type="ECO:0000256" key="1">
    <source>
        <dbReference type="SAM" id="Phobius"/>
    </source>
</evidence>
<reference evidence="3 4" key="1">
    <citation type="journal article" date="2018" name="Nat. Biotechnol.">
        <title>A standardized bacterial taxonomy based on genome phylogeny substantially revises the tree of life.</title>
        <authorList>
            <person name="Parks D.H."/>
            <person name="Chuvochina M."/>
            <person name="Waite D.W."/>
            <person name="Rinke C."/>
            <person name="Skarshewski A."/>
            <person name="Chaumeil P.A."/>
            <person name="Hugenholtz P."/>
        </authorList>
    </citation>
    <scope>NUCLEOTIDE SEQUENCE [LARGE SCALE GENOMIC DNA]</scope>
    <source>
        <strain evidence="3">UBA8781</strain>
    </source>
</reference>
<dbReference type="OrthoDB" id="9777755at2"/>
<keyword evidence="3" id="KW-0378">Hydrolase</keyword>
<comment type="caution">
    <text evidence="3">The sequence shown here is derived from an EMBL/GenBank/DDBJ whole genome shotgun (WGS) entry which is preliminary data.</text>
</comment>
<organism evidence="3 4">
    <name type="scientific">Anaerolinea thermolimosa</name>
    <dbReference type="NCBI Taxonomy" id="229919"/>
    <lineage>
        <taxon>Bacteria</taxon>
        <taxon>Bacillati</taxon>
        <taxon>Chloroflexota</taxon>
        <taxon>Anaerolineae</taxon>
        <taxon>Anaerolineales</taxon>
        <taxon>Anaerolineaceae</taxon>
        <taxon>Anaerolinea</taxon>
    </lineage>
</organism>
<accession>A0A3D1JDN7</accession>
<dbReference type="InterPro" id="IPR042150">
    <property type="entry name" value="MmRce1-like"/>
</dbReference>
<feature type="transmembrane region" description="Helical" evidence="1">
    <location>
        <begin position="243"/>
        <end position="264"/>
    </location>
</feature>
<dbReference type="GO" id="GO:0008237">
    <property type="term" value="F:metallopeptidase activity"/>
    <property type="evidence" value="ECO:0007669"/>
    <property type="project" value="UniProtKB-KW"/>
</dbReference>
<gene>
    <name evidence="3" type="ORF">DEQ80_02400</name>
</gene>
<dbReference type="GO" id="GO:0080120">
    <property type="term" value="P:CAAX-box protein maturation"/>
    <property type="evidence" value="ECO:0007669"/>
    <property type="project" value="UniProtKB-ARBA"/>
</dbReference>
<feature type="transmembrane region" description="Helical" evidence="1">
    <location>
        <begin position="270"/>
        <end position="295"/>
    </location>
</feature>
<keyword evidence="1" id="KW-1133">Transmembrane helix</keyword>
<dbReference type="Pfam" id="PF02517">
    <property type="entry name" value="Rce1-like"/>
    <property type="match status" value="1"/>
</dbReference>
<proteinExistence type="predicted"/>
<evidence type="ECO:0000313" key="4">
    <source>
        <dbReference type="Proteomes" id="UP000264141"/>
    </source>
</evidence>
<feature type="transmembrane region" description="Helical" evidence="1">
    <location>
        <begin position="184"/>
        <end position="204"/>
    </location>
</feature>
<feature type="domain" description="CAAX prenyl protease 2/Lysostaphin resistance protein A-like" evidence="2">
    <location>
        <begin position="150"/>
        <end position="256"/>
    </location>
</feature>
<dbReference type="RefSeq" id="WP_062194034.1">
    <property type="nucleotide sequence ID" value="NZ_DF967965.1"/>
</dbReference>
<dbReference type="PANTHER" id="PTHR35797">
    <property type="entry name" value="PROTEASE-RELATED"/>
    <property type="match status" value="1"/>
</dbReference>
<evidence type="ECO:0000259" key="2">
    <source>
        <dbReference type="Pfam" id="PF02517"/>
    </source>
</evidence>
<feature type="transmembrane region" description="Helical" evidence="1">
    <location>
        <begin position="216"/>
        <end position="236"/>
    </location>
</feature>
<feature type="transmembrane region" description="Helical" evidence="1">
    <location>
        <begin position="42"/>
        <end position="67"/>
    </location>
</feature>
<keyword evidence="1" id="KW-0472">Membrane</keyword>
<dbReference type="PANTHER" id="PTHR35797:SF1">
    <property type="entry name" value="PROTEASE"/>
    <property type="match status" value="1"/>
</dbReference>
<dbReference type="Proteomes" id="UP000264141">
    <property type="component" value="Unassembled WGS sequence"/>
</dbReference>
<dbReference type="STRING" id="229919.GCA_001050195_02423"/>
<feature type="transmembrane region" description="Helical" evidence="1">
    <location>
        <begin position="88"/>
        <end position="112"/>
    </location>
</feature>